<geneLocation type="plasmid" evidence="1 2">
    <name>p_unnamed1</name>
</geneLocation>
<evidence type="ECO:0000313" key="2">
    <source>
        <dbReference type="Proteomes" id="UP001061991"/>
    </source>
</evidence>
<proteinExistence type="predicted"/>
<name>A0ACD4D050_9HYPH</name>
<reference evidence="1" key="1">
    <citation type="submission" date="2022-09" db="EMBL/GenBank/DDBJ databases">
        <title>Interaction between co-microsymbionts with complementary sets of symbiotic genes in legume-rhizobium systems.</title>
        <authorList>
            <person name="Safronova V."/>
            <person name="Sazanova A."/>
            <person name="Afonin A."/>
            <person name="Chirak E."/>
        </authorList>
    </citation>
    <scope>NUCLEOTIDE SEQUENCE</scope>
    <source>
        <strain evidence="1">A18/3m</strain>
    </source>
</reference>
<keyword evidence="1" id="KW-0067">ATP-binding</keyword>
<accession>A0ACD4D050</accession>
<keyword evidence="1" id="KW-0614">Plasmid</keyword>
<sequence length="79" mass="8290">MRGDSNAGQRLGTGLAICRSVIKAHGGEITASNHPEGGAVFSFSIPTKSAAEGQLQNGQPFGTYLQEDIVSRIIQPHVN</sequence>
<keyword evidence="1" id="KW-0547">Nucleotide-binding</keyword>
<dbReference type="EMBL" id="CP104972">
    <property type="protein sequence ID" value="UXN59191.1"/>
    <property type="molecule type" value="Genomic_DNA"/>
</dbReference>
<dbReference type="Proteomes" id="UP001061991">
    <property type="component" value="Plasmid p_unnamed1"/>
</dbReference>
<keyword evidence="2" id="KW-1185">Reference proteome</keyword>
<organism evidence="1 2">
    <name type="scientific">Phyllobacterium zundukense</name>
    <dbReference type="NCBI Taxonomy" id="1867719"/>
    <lineage>
        <taxon>Bacteria</taxon>
        <taxon>Pseudomonadati</taxon>
        <taxon>Pseudomonadota</taxon>
        <taxon>Alphaproteobacteria</taxon>
        <taxon>Hyphomicrobiales</taxon>
        <taxon>Phyllobacteriaceae</taxon>
        <taxon>Phyllobacterium</taxon>
    </lineage>
</organism>
<evidence type="ECO:0000313" key="1">
    <source>
        <dbReference type="EMBL" id="UXN59191.1"/>
    </source>
</evidence>
<gene>
    <name evidence="1" type="ORF">N8E88_08300</name>
</gene>
<protein>
    <submittedName>
        <fullName evidence="1">ATP-binding protein</fullName>
    </submittedName>
</protein>